<protein>
    <submittedName>
        <fullName evidence="1">Uncharacterized protein</fullName>
    </submittedName>
</protein>
<dbReference type="EMBL" id="JAQOWY010000356">
    <property type="protein sequence ID" value="KAK1843475.1"/>
    <property type="molecule type" value="Genomic_DNA"/>
</dbReference>
<comment type="caution">
    <text evidence="1">The sequence shown here is derived from an EMBL/GenBank/DDBJ whole genome shotgun (WGS) entry which is preliminary data.</text>
</comment>
<evidence type="ECO:0000313" key="1">
    <source>
        <dbReference type="EMBL" id="KAK1843475.1"/>
    </source>
</evidence>
<keyword evidence="2" id="KW-1185">Reference proteome</keyword>
<name>A0AAD9AAN4_9PEZI</name>
<organism evidence="1 2">
    <name type="scientific">Colletotrichum chrysophilum</name>
    <dbReference type="NCBI Taxonomy" id="1836956"/>
    <lineage>
        <taxon>Eukaryota</taxon>
        <taxon>Fungi</taxon>
        <taxon>Dikarya</taxon>
        <taxon>Ascomycota</taxon>
        <taxon>Pezizomycotina</taxon>
        <taxon>Sordariomycetes</taxon>
        <taxon>Hypocreomycetidae</taxon>
        <taxon>Glomerellales</taxon>
        <taxon>Glomerellaceae</taxon>
        <taxon>Colletotrichum</taxon>
        <taxon>Colletotrichum gloeosporioides species complex</taxon>
    </lineage>
</organism>
<proteinExistence type="predicted"/>
<dbReference type="Proteomes" id="UP001243330">
    <property type="component" value="Unassembled WGS sequence"/>
</dbReference>
<gene>
    <name evidence="1" type="ORF">CCHR01_13892</name>
</gene>
<dbReference type="AlphaFoldDB" id="A0AAD9AAN4"/>
<accession>A0AAD9AAN4</accession>
<evidence type="ECO:0000313" key="2">
    <source>
        <dbReference type="Proteomes" id="UP001243330"/>
    </source>
</evidence>
<sequence>MDAILDLEDVLKVLHDVLEELREQDAGIATPLEGMSEVNNDPDGGNRNVEIRKAFIIYTPNIVDDEDKIWYLIIGGKTFDNYRDMQRLMASGFDDDEFSGRVIRCADSVKAMHWDWNEVVRLLPEVQSLTAEAISSFRLKAESWIALSHLVAWGLGWELSNSNGELQQSPEENSYASILGKIARLDPSDLSISSATERRTTPLADMSVILEQSHSQPRNMVDRALQPAIRSWATILHANGVNLLKYAREHRPSGFYLPPGKLFCQPRIIDQSPRFFSIIGVTYGSLPEQWRLWWSPYDYEYAGEFWQMVEEPVESFDMPGSWKNEFDDHISLESNPEVRSDDGYELRVIWSEYRRLRPPA</sequence>
<reference evidence="1" key="1">
    <citation type="submission" date="2023-01" db="EMBL/GenBank/DDBJ databases">
        <title>Colletotrichum chrysophilum M932 genome sequence.</title>
        <authorList>
            <person name="Baroncelli R."/>
        </authorList>
    </citation>
    <scope>NUCLEOTIDE SEQUENCE</scope>
    <source>
        <strain evidence="1">M932</strain>
    </source>
</reference>